<dbReference type="Pfam" id="PF13561">
    <property type="entry name" value="adh_short_C2"/>
    <property type="match status" value="1"/>
</dbReference>
<dbReference type="NCBIfam" id="NF005559">
    <property type="entry name" value="PRK07231.1"/>
    <property type="match status" value="1"/>
</dbReference>
<dbReference type="EC" id="1.1.1.47" evidence="3"/>
<sequence>MKLGLDGKVAVVTGAGSGIGAAISLQLGSEGTKVVVADLDADGARRVADDICAQGGKACAFTVDVSDAEAVKRLIDFAVQTYGGLHLAVNNAGLDGVRKATGDYPLDQWRKLMSVNLDGAFYCMKYEIAAMLPGGGGAIVNISSILGSVGLPLASAYTAAKHGVVGLTKAAAIEYARMGIRINAVGPGWIQTPLLSEHLEATSSRRMEALQPMGRRGNPEEVAALVCFLLSEQASFITGSCHLVDGAYTAH</sequence>
<evidence type="ECO:0000256" key="1">
    <source>
        <dbReference type="ARBA" id="ARBA00006484"/>
    </source>
</evidence>
<evidence type="ECO:0000256" key="2">
    <source>
        <dbReference type="ARBA" id="ARBA00023002"/>
    </source>
</evidence>
<dbReference type="FunFam" id="3.40.50.720:FF:000084">
    <property type="entry name" value="Short-chain dehydrogenase reductase"/>
    <property type="match status" value="1"/>
</dbReference>
<reference evidence="3 4" key="1">
    <citation type="submission" date="2018-10" db="EMBL/GenBank/DDBJ databases">
        <title>Rhizobium etli, R. leguminosarum and a new Rhizobium genospecies from Phaseolus dumosus.</title>
        <authorList>
            <person name="Ramirez-Puebla S.T."/>
            <person name="Rogel-Hernandez M.A."/>
            <person name="Guerrero G."/>
            <person name="Ormeno-Orrillo E."/>
            <person name="Martinez-Romero J.C."/>
            <person name="Negrete-Yankelevich S."/>
            <person name="Martinez-Romero E."/>
        </authorList>
    </citation>
    <scope>NUCLEOTIDE SEQUENCE [LARGE SCALE GENOMIC DNA]</scope>
    <source>
        <strain evidence="3 4">CCGE525</strain>
        <plasmid evidence="4">prccge525c</plasmid>
    </source>
</reference>
<keyword evidence="2 3" id="KW-0560">Oxidoreductase</keyword>
<proteinExistence type="inferred from homology"/>
<dbReference type="InterPro" id="IPR020904">
    <property type="entry name" value="Sc_DH/Rdtase_CS"/>
</dbReference>
<dbReference type="KEGG" id="rjg:CCGE525_30145"/>
<dbReference type="RefSeq" id="WP_120707887.1">
    <property type="nucleotide sequence ID" value="NZ_CP032695.1"/>
</dbReference>
<dbReference type="InterPro" id="IPR036291">
    <property type="entry name" value="NAD(P)-bd_dom_sf"/>
</dbReference>
<accession>A0A387FWZ9</accession>
<organism evidence="3 4">
    <name type="scientific">Rhizobium jaguaris</name>
    <dbReference type="NCBI Taxonomy" id="1312183"/>
    <lineage>
        <taxon>Bacteria</taxon>
        <taxon>Pseudomonadati</taxon>
        <taxon>Pseudomonadota</taxon>
        <taxon>Alphaproteobacteria</taxon>
        <taxon>Hyphomicrobiales</taxon>
        <taxon>Rhizobiaceae</taxon>
        <taxon>Rhizobium/Agrobacterium group</taxon>
        <taxon>Rhizobium</taxon>
    </lineage>
</organism>
<dbReference type="SUPFAM" id="SSF51735">
    <property type="entry name" value="NAD(P)-binding Rossmann-fold domains"/>
    <property type="match status" value="1"/>
</dbReference>
<dbReference type="InterPro" id="IPR002347">
    <property type="entry name" value="SDR_fam"/>
</dbReference>
<keyword evidence="4" id="KW-1185">Reference proteome</keyword>
<name>A0A387FWZ9_9HYPH</name>
<dbReference type="OrthoDB" id="9792355at2"/>
<dbReference type="GO" id="GO:0047936">
    <property type="term" value="F:glucose 1-dehydrogenase [NAD(P)+] activity"/>
    <property type="evidence" value="ECO:0007669"/>
    <property type="project" value="UniProtKB-EC"/>
</dbReference>
<dbReference type="Gene3D" id="3.40.50.720">
    <property type="entry name" value="NAD(P)-binding Rossmann-like Domain"/>
    <property type="match status" value="1"/>
</dbReference>
<dbReference type="PANTHER" id="PTHR24321:SF8">
    <property type="entry name" value="ESTRADIOL 17-BETA-DEHYDROGENASE 8-RELATED"/>
    <property type="match status" value="1"/>
</dbReference>
<dbReference type="PANTHER" id="PTHR24321">
    <property type="entry name" value="DEHYDROGENASES, SHORT CHAIN"/>
    <property type="match status" value="1"/>
</dbReference>
<dbReference type="CDD" id="cd05233">
    <property type="entry name" value="SDR_c"/>
    <property type="match status" value="1"/>
</dbReference>
<evidence type="ECO:0000313" key="4">
    <source>
        <dbReference type="Proteomes" id="UP000282195"/>
    </source>
</evidence>
<gene>
    <name evidence="3" type="ORF">CCGE525_30145</name>
</gene>
<comment type="similarity">
    <text evidence="1">Belongs to the short-chain dehydrogenases/reductases (SDR) family.</text>
</comment>
<evidence type="ECO:0000313" key="3">
    <source>
        <dbReference type="EMBL" id="AYG62978.1"/>
    </source>
</evidence>
<protein>
    <submittedName>
        <fullName evidence="3">Glucose 1-dehydrogenase</fullName>
        <ecNumber evidence="3">1.1.1.47</ecNumber>
    </submittedName>
</protein>
<dbReference type="PRINTS" id="PR00081">
    <property type="entry name" value="GDHRDH"/>
</dbReference>
<geneLocation type="plasmid" evidence="4">
    <name>prccge525c</name>
</geneLocation>
<dbReference type="PRINTS" id="PR00080">
    <property type="entry name" value="SDRFAMILY"/>
</dbReference>
<dbReference type="Proteomes" id="UP000282195">
    <property type="component" value="Plasmid pRCCGE525c"/>
</dbReference>
<keyword evidence="3" id="KW-0614">Plasmid</keyword>
<dbReference type="PROSITE" id="PS00061">
    <property type="entry name" value="ADH_SHORT"/>
    <property type="match status" value="1"/>
</dbReference>
<dbReference type="EMBL" id="CP032695">
    <property type="protein sequence ID" value="AYG62978.1"/>
    <property type="molecule type" value="Genomic_DNA"/>
</dbReference>
<dbReference type="AlphaFoldDB" id="A0A387FWZ9"/>